<reference evidence="1" key="1">
    <citation type="submission" date="2018-05" db="EMBL/GenBank/DDBJ databases">
        <authorList>
            <person name="Lanie J.A."/>
            <person name="Ng W.-L."/>
            <person name="Kazmierczak K.M."/>
            <person name="Andrzejewski T.M."/>
            <person name="Davidsen T.M."/>
            <person name="Wayne K.J."/>
            <person name="Tettelin H."/>
            <person name="Glass J.I."/>
            <person name="Rusch D."/>
            <person name="Podicherti R."/>
            <person name="Tsui H.-C.T."/>
            <person name="Winkler M.E."/>
        </authorList>
    </citation>
    <scope>NUCLEOTIDE SEQUENCE</scope>
</reference>
<proteinExistence type="predicted"/>
<sequence>MDFQKDFQYHFQTMSQDSFVTEYLF</sequence>
<accession>A0A382BIU1</accession>
<gene>
    <name evidence="1" type="ORF">METZ01_LOCUS166559</name>
</gene>
<dbReference type="AlphaFoldDB" id="A0A382BIU1"/>
<feature type="non-terminal residue" evidence="1">
    <location>
        <position position="25"/>
    </location>
</feature>
<organism evidence="1">
    <name type="scientific">marine metagenome</name>
    <dbReference type="NCBI Taxonomy" id="408172"/>
    <lineage>
        <taxon>unclassified sequences</taxon>
        <taxon>metagenomes</taxon>
        <taxon>ecological metagenomes</taxon>
    </lineage>
</organism>
<dbReference type="EMBL" id="UINC01030009">
    <property type="protein sequence ID" value="SVB13705.1"/>
    <property type="molecule type" value="Genomic_DNA"/>
</dbReference>
<evidence type="ECO:0000313" key="1">
    <source>
        <dbReference type="EMBL" id="SVB13705.1"/>
    </source>
</evidence>
<name>A0A382BIU1_9ZZZZ</name>
<protein>
    <submittedName>
        <fullName evidence="1">Uncharacterized protein</fullName>
    </submittedName>
</protein>